<comment type="caution">
    <text evidence="1">The sequence shown here is derived from an EMBL/GenBank/DDBJ whole genome shotgun (WGS) entry which is preliminary data.</text>
</comment>
<evidence type="ECO:0000313" key="2">
    <source>
        <dbReference type="Proteomes" id="UP001219525"/>
    </source>
</evidence>
<dbReference type="AlphaFoldDB" id="A0AAD6V3B1"/>
<evidence type="ECO:0000313" key="1">
    <source>
        <dbReference type="EMBL" id="KAJ7196357.1"/>
    </source>
</evidence>
<gene>
    <name evidence="1" type="ORF">GGX14DRAFT_403308</name>
</gene>
<keyword evidence="2" id="KW-1185">Reference proteome</keyword>
<sequence length="112" mass="12181">MQDICPVCSDQLLGFGTAYFTAPASCTFSELCINQLLGFGTAYFTAPASCTFSELCINQLLGFGTAYFTAPISCIFSERAGYMPGMQRPATGLRIYARIYAQYAATSYWALV</sequence>
<protein>
    <submittedName>
        <fullName evidence="1">Uncharacterized protein</fullName>
    </submittedName>
</protein>
<reference evidence="1" key="1">
    <citation type="submission" date="2023-03" db="EMBL/GenBank/DDBJ databases">
        <title>Massive genome expansion in bonnet fungi (Mycena s.s.) driven by repeated elements and novel gene families across ecological guilds.</title>
        <authorList>
            <consortium name="Lawrence Berkeley National Laboratory"/>
            <person name="Harder C.B."/>
            <person name="Miyauchi S."/>
            <person name="Viragh M."/>
            <person name="Kuo A."/>
            <person name="Thoen E."/>
            <person name="Andreopoulos B."/>
            <person name="Lu D."/>
            <person name="Skrede I."/>
            <person name="Drula E."/>
            <person name="Henrissat B."/>
            <person name="Morin E."/>
            <person name="Kohler A."/>
            <person name="Barry K."/>
            <person name="LaButti K."/>
            <person name="Morin E."/>
            <person name="Salamov A."/>
            <person name="Lipzen A."/>
            <person name="Mereny Z."/>
            <person name="Hegedus B."/>
            <person name="Baldrian P."/>
            <person name="Stursova M."/>
            <person name="Weitz H."/>
            <person name="Taylor A."/>
            <person name="Grigoriev I.V."/>
            <person name="Nagy L.G."/>
            <person name="Martin F."/>
            <person name="Kauserud H."/>
        </authorList>
    </citation>
    <scope>NUCLEOTIDE SEQUENCE</scope>
    <source>
        <strain evidence="1">9144</strain>
    </source>
</reference>
<dbReference type="EMBL" id="JARJCW010000084">
    <property type="protein sequence ID" value="KAJ7196357.1"/>
    <property type="molecule type" value="Genomic_DNA"/>
</dbReference>
<dbReference type="Proteomes" id="UP001219525">
    <property type="component" value="Unassembled WGS sequence"/>
</dbReference>
<proteinExistence type="predicted"/>
<name>A0AAD6V3B1_9AGAR</name>
<accession>A0AAD6V3B1</accession>
<organism evidence="1 2">
    <name type="scientific">Mycena pura</name>
    <dbReference type="NCBI Taxonomy" id="153505"/>
    <lineage>
        <taxon>Eukaryota</taxon>
        <taxon>Fungi</taxon>
        <taxon>Dikarya</taxon>
        <taxon>Basidiomycota</taxon>
        <taxon>Agaricomycotina</taxon>
        <taxon>Agaricomycetes</taxon>
        <taxon>Agaricomycetidae</taxon>
        <taxon>Agaricales</taxon>
        <taxon>Marasmiineae</taxon>
        <taxon>Mycenaceae</taxon>
        <taxon>Mycena</taxon>
    </lineage>
</organism>